<sequence>MRHSTDAYDVGGRGVKRRRVGEAEEEQDCTVLFPGHRAQESAGQHGHRYGSITIGDNGRAQIGDTIIHSYHGFQLQADTYETLLRSLTFDRMDARLHNVAATLPTTCEWLIRHEQFAVWTDVSRNHEHHGFLWIKGKPGSGKSTIMKETLAWAERHWSSQIILSYFFNARSPHQLEKSSLGLHRSLLYQLLCALPSSRALFEKRFALKIQDGKVGEWTETELQNFLIELITTLQLPLLNIFIDALDEGSDDDVRRMVRFLECLTRYATVAGRLLRIYLSSRHYPHISIEKSLSLVVEHQAGHKRDIELYIRNELVGGNSHQTGHLRWKILDRSAGVFL</sequence>
<name>A0ACC3AGX6_9EURO</name>
<comment type="caution">
    <text evidence="1">The sequence shown here is derived from an EMBL/GenBank/DDBJ whole genome shotgun (WGS) entry which is preliminary data.</text>
</comment>
<reference evidence="1" key="1">
    <citation type="submission" date="2022-10" db="EMBL/GenBank/DDBJ databases">
        <title>Culturing micro-colonial fungi from biological soil crusts in the Mojave desert and describing Neophaeococcomyces mojavensis, and introducing the new genera and species Taxawa tesnikishii.</title>
        <authorList>
            <person name="Kurbessoian T."/>
            <person name="Stajich J.E."/>
        </authorList>
    </citation>
    <scope>NUCLEOTIDE SEQUENCE</scope>
    <source>
        <strain evidence="1">JES_112</strain>
    </source>
</reference>
<proteinExistence type="predicted"/>
<keyword evidence="2" id="KW-1185">Reference proteome</keyword>
<protein>
    <submittedName>
        <fullName evidence="1">Uncharacterized protein</fullName>
    </submittedName>
</protein>
<organism evidence="1 2">
    <name type="scientific">Neophaeococcomyces mojaviensis</name>
    <dbReference type="NCBI Taxonomy" id="3383035"/>
    <lineage>
        <taxon>Eukaryota</taxon>
        <taxon>Fungi</taxon>
        <taxon>Dikarya</taxon>
        <taxon>Ascomycota</taxon>
        <taxon>Pezizomycotina</taxon>
        <taxon>Eurotiomycetes</taxon>
        <taxon>Chaetothyriomycetidae</taxon>
        <taxon>Chaetothyriales</taxon>
        <taxon>Chaetothyriales incertae sedis</taxon>
        <taxon>Neophaeococcomyces</taxon>
    </lineage>
</organism>
<dbReference type="Proteomes" id="UP001172386">
    <property type="component" value="Unassembled WGS sequence"/>
</dbReference>
<evidence type="ECO:0000313" key="2">
    <source>
        <dbReference type="Proteomes" id="UP001172386"/>
    </source>
</evidence>
<dbReference type="EMBL" id="JAPDRQ010000017">
    <property type="protein sequence ID" value="KAJ9662198.1"/>
    <property type="molecule type" value="Genomic_DNA"/>
</dbReference>
<accession>A0ACC3AGX6</accession>
<gene>
    <name evidence="1" type="ORF">H2198_001549</name>
</gene>
<evidence type="ECO:0000313" key="1">
    <source>
        <dbReference type="EMBL" id="KAJ9662198.1"/>
    </source>
</evidence>